<dbReference type="SUPFAM" id="SSF49329">
    <property type="entry name" value="Cu,Zn superoxide dismutase-like"/>
    <property type="match status" value="1"/>
</dbReference>
<dbReference type="InterPro" id="IPR018152">
    <property type="entry name" value="SOD_Cu/Zn_BS"/>
</dbReference>
<dbReference type="CDD" id="cd00305">
    <property type="entry name" value="Cu-Zn_Superoxide_Dismutase"/>
    <property type="match status" value="1"/>
</dbReference>
<dbReference type="Proteomes" id="UP000577362">
    <property type="component" value="Unassembled WGS sequence"/>
</dbReference>
<proteinExistence type="inferred from homology"/>
<comment type="catalytic activity">
    <reaction evidence="2">
        <text>2 superoxide + 2 H(+) = H2O2 + O2</text>
        <dbReference type="Rhea" id="RHEA:20696"/>
        <dbReference type="ChEBI" id="CHEBI:15378"/>
        <dbReference type="ChEBI" id="CHEBI:15379"/>
        <dbReference type="ChEBI" id="CHEBI:16240"/>
        <dbReference type="ChEBI" id="CHEBI:18421"/>
        <dbReference type="EC" id="1.15.1.1"/>
    </reaction>
</comment>
<dbReference type="PROSITE" id="PS00087">
    <property type="entry name" value="SOD_CU_ZN_1"/>
    <property type="match status" value="1"/>
</dbReference>
<reference evidence="5 6" key="1">
    <citation type="submission" date="2020-08" db="EMBL/GenBank/DDBJ databases">
        <title>Genomic Encyclopedia of Type Strains, Phase IV (KMG-IV): sequencing the most valuable type-strain genomes for metagenomic binning, comparative biology and taxonomic classification.</title>
        <authorList>
            <person name="Goeker M."/>
        </authorList>
    </citation>
    <scope>NUCLEOTIDE SEQUENCE [LARGE SCALE GENOMIC DNA]</scope>
    <source>
        <strain evidence="5 6">DSM 103737</strain>
    </source>
</reference>
<comment type="function">
    <text evidence="2">Destroys radicals which are normally produced within the cells and which are toxic to biological systems.</text>
</comment>
<sequence>MRMIGAIAAALAFTAGGALAQEPATATANFVDAKGEANGNARLTAVPSGGVLIAIEITGLPAGQRVAFHVHETGSCDHTTGHDSAGGHFNPTSKEHGYKVAGGPHAGDMPNQYVGSDGTLRADVFNPAVTLDKGEAGIVGRALMIHAEPDDYESQPSGNAGNRIACAVIE</sequence>
<evidence type="ECO:0000259" key="4">
    <source>
        <dbReference type="Pfam" id="PF00080"/>
    </source>
</evidence>
<organism evidence="5 6">
    <name type="scientific">Chelatococcus caeni</name>
    <dbReference type="NCBI Taxonomy" id="1348468"/>
    <lineage>
        <taxon>Bacteria</taxon>
        <taxon>Pseudomonadati</taxon>
        <taxon>Pseudomonadota</taxon>
        <taxon>Alphaproteobacteria</taxon>
        <taxon>Hyphomicrobiales</taxon>
        <taxon>Chelatococcaceae</taxon>
        <taxon>Chelatococcus</taxon>
    </lineage>
</organism>
<protein>
    <recommendedName>
        <fullName evidence="2">Superoxide dismutase [Cu-Zn]</fullName>
        <ecNumber evidence="2">1.15.1.1</ecNumber>
    </recommendedName>
</protein>
<keyword evidence="3" id="KW-0732">Signal</keyword>
<evidence type="ECO:0000313" key="6">
    <source>
        <dbReference type="Proteomes" id="UP000577362"/>
    </source>
</evidence>
<comment type="caution">
    <text evidence="5">The sequence shown here is derived from an EMBL/GenBank/DDBJ whole genome shotgun (WGS) entry which is preliminary data.</text>
</comment>
<accession>A0A840CAF2</accession>
<dbReference type="PROSITE" id="PS00332">
    <property type="entry name" value="SOD_CU_ZN_2"/>
    <property type="match status" value="1"/>
</dbReference>
<dbReference type="Gene3D" id="2.60.40.200">
    <property type="entry name" value="Superoxide dismutase, copper/zinc binding domain"/>
    <property type="match status" value="1"/>
</dbReference>
<dbReference type="PRINTS" id="PR00068">
    <property type="entry name" value="CUZNDISMTASE"/>
</dbReference>
<dbReference type="AlphaFoldDB" id="A0A840CAF2"/>
<keyword evidence="6" id="KW-1185">Reference proteome</keyword>
<keyword evidence="2 5" id="KW-0560">Oxidoreductase</keyword>
<gene>
    <name evidence="5" type="ORF">GGR16_004896</name>
</gene>
<dbReference type="InterPro" id="IPR001424">
    <property type="entry name" value="SOD_Cu_Zn_dom"/>
</dbReference>
<evidence type="ECO:0000256" key="3">
    <source>
        <dbReference type="SAM" id="SignalP"/>
    </source>
</evidence>
<keyword evidence="2" id="KW-0862">Zinc</keyword>
<evidence type="ECO:0000256" key="2">
    <source>
        <dbReference type="RuleBase" id="RU000393"/>
    </source>
</evidence>
<evidence type="ECO:0000256" key="1">
    <source>
        <dbReference type="ARBA" id="ARBA00010457"/>
    </source>
</evidence>
<keyword evidence="2" id="KW-0186">Copper</keyword>
<comment type="cofactor">
    <cofactor evidence="2">
        <name>Cu cation</name>
        <dbReference type="ChEBI" id="CHEBI:23378"/>
    </cofactor>
    <text evidence="2">Binds 1 copper ion per subunit.</text>
</comment>
<feature type="domain" description="Superoxide dismutase copper/zinc binding" evidence="4">
    <location>
        <begin position="38"/>
        <end position="169"/>
    </location>
</feature>
<keyword evidence="2" id="KW-0479">Metal-binding</keyword>
<feature type="signal peptide" evidence="3">
    <location>
        <begin position="1"/>
        <end position="20"/>
    </location>
</feature>
<comment type="cofactor">
    <cofactor evidence="2">
        <name>Zn(2+)</name>
        <dbReference type="ChEBI" id="CHEBI:29105"/>
    </cofactor>
    <text evidence="2">Binds 1 zinc ion per subunit.</text>
</comment>
<dbReference type="RefSeq" id="WP_026015075.1">
    <property type="nucleotide sequence ID" value="NZ_JACIEN010000009.1"/>
</dbReference>
<dbReference type="Pfam" id="PF00080">
    <property type="entry name" value="Sod_Cu"/>
    <property type="match status" value="1"/>
</dbReference>
<dbReference type="GO" id="GO:0004784">
    <property type="term" value="F:superoxide dismutase activity"/>
    <property type="evidence" value="ECO:0007669"/>
    <property type="project" value="UniProtKB-EC"/>
</dbReference>
<dbReference type="EC" id="1.15.1.1" evidence="2"/>
<dbReference type="InterPro" id="IPR024134">
    <property type="entry name" value="SOD_Cu/Zn_/chaperone"/>
</dbReference>
<evidence type="ECO:0000313" key="5">
    <source>
        <dbReference type="EMBL" id="MBB4019836.1"/>
    </source>
</evidence>
<dbReference type="GO" id="GO:0005507">
    <property type="term" value="F:copper ion binding"/>
    <property type="evidence" value="ECO:0007669"/>
    <property type="project" value="InterPro"/>
</dbReference>
<dbReference type="PANTHER" id="PTHR10003">
    <property type="entry name" value="SUPEROXIDE DISMUTASE CU-ZN -RELATED"/>
    <property type="match status" value="1"/>
</dbReference>
<name>A0A840CAF2_9HYPH</name>
<dbReference type="EMBL" id="JACIEN010000009">
    <property type="protein sequence ID" value="MBB4019836.1"/>
    <property type="molecule type" value="Genomic_DNA"/>
</dbReference>
<comment type="similarity">
    <text evidence="1 2">Belongs to the Cu-Zn superoxide dismutase family.</text>
</comment>
<dbReference type="InterPro" id="IPR036423">
    <property type="entry name" value="SOD-like_Cu/Zn_dom_sf"/>
</dbReference>
<feature type="chain" id="PRO_5032553130" description="Superoxide dismutase [Cu-Zn]" evidence="3">
    <location>
        <begin position="21"/>
        <end position="170"/>
    </location>
</feature>